<dbReference type="InterPro" id="IPR003961">
    <property type="entry name" value="FN3_dom"/>
</dbReference>
<organism evidence="4 5">
    <name type="scientific">Agarivorans aestuarii</name>
    <dbReference type="NCBI Taxonomy" id="1563703"/>
    <lineage>
        <taxon>Bacteria</taxon>
        <taxon>Pseudomonadati</taxon>
        <taxon>Pseudomonadota</taxon>
        <taxon>Gammaproteobacteria</taxon>
        <taxon>Alteromonadales</taxon>
        <taxon>Alteromonadaceae</taxon>
        <taxon>Agarivorans</taxon>
    </lineage>
</organism>
<feature type="domain" description="Fibronectin type-III" evidence="3">
    <location>
        <begin position="376"/>
        <end position="463"/>
    </location>
</feature>
<dbReference type="InterPro" id="IPR003305">
    <property type="entry name" value="CenC_carb-bd"/>
</dbReference>
<dbReference type="GO" id="GO:0008237">
    <property type="term" value="F:metallopeptidase activity"/>
    <property type="evidence" value="ECO:0007669"/>
    <property type="project" value="UniProtKB-KW"/>
</dbReference>
<dbReference type="InterPro" id="IPR013783">
    <property type="entry name" value="Ig-like_fold"/>
</dbReference>
<dbReference type="Gene3D" id="2.60.120.260">
    <property type="entry name" value="Galactose-binding domain-like"/>
    <property type="match status" value="1"/>
</dbReference>
<dbReference type="Gene3D" id="2.60.40.10">
    <property type="entry name" value="Immunoglobulins"/>
    <property type="match status" value="1"/>
</dbReference>
<protein>
    <submittedName>
        <fullName evidence="4">Zinc-dependent metalloprotease family protein</fullName>
    </submittedName>
</protein>
<dbReference type="PROSITE" id="PS50853">
    <property type="entry name" value="FN3"/>
    <property type="match status" value="1"/>
</dbReference>
<sequence>MFNVLKAAKDKLLGLVLLTAMLVPAGAAQAYDTIDVMVLYTSQINSEQNGSIETYINHMVSATNTFYANSNMNVRVRLVHSQEINITGTGQVTSDALSRLRSDATVRSLRSEYGADVVTLLTDPTSSACGIGYVGSGSNGKFSSYAKDYAYNLVGGGSTCSAMTFAHEVGHNISLTHSRAQGDTGGVFGYGLGYGVSGQFSTIMGYPSAFGTRTRIDRFSDPTRSDCLGNACGVNKSAANGADAVSAINSLSAQIADWYPTVVEGGGPGDGSPECLIPSKPSKPVASDIGSSNYTLNWPALEHAVKYQVTRWNSSSRTWQNYSVVEANQALISGVEETVDFPRITGINACGQLGETSDYASITMIDDTPVCTAPAKPAKPVASNIDSSSYTLSWSAVSGAARYRVNRWNESERAWQQVLETSDTQTTISGETGEVAYAHVVAINSCDQAGSASSYVTVNLKKEPIDPGDGDQQNLVKNGDFNSNNLAHWSTYWGGALSLVEQGYTGKAMKVSLRGQWYDGPMQELSEVIKANTSYALSAKVKMAGATDNVKLQIWYYDDAGGHWLAPIEQTAATAWADIEGGFVINNVQGQLKYVRLFVFGPQPNRDFYIDDVIITGR</sequence>
<reference evidence="5" key="1">
    <citation type="submission" date="2023-07" db="EMBL/GenBank/DDBJ databases">
        <title>Draft genome sequence of Agarivorans aestuarii strain ZMCS4, a CAZymes producing bacteria isolated from the marine brown algae Clodostephus spongiosus.</title>
        <authorList>
            <person name="Lorente B."/>
            <person name="Cabral C."/>
            <person name="Frias J."/>
            <person name="Faria J."/>
            <person name="Toubarro D."/>
        </authorList>
    </citation>
    <scope>NUCLEOTIDE SEQUENCE [LARGE SCALE GENOMIC DNA]</scope>
    <source>
        <strain evidence="5">ZMCS4</strain>
    </source>
</reference>
<keyword evidence="1" id="KW-0378">Hydrolase</keyword>
<dbReference type="SUPFAM" id="SSF49785">
    <property type="entry name" value="Galactose-binding domain-like"/>
    <property type="match status" value="1"/>
</dbReference>
<keyword evidence="5" id="KW-1185">Reference proteome</keyword>
<keyword evidence="4" id="KW-0482">Metalloprotease</keyword>
<feature type="chain" id="PRO_5045962433" evidence="2">
    <location>
        <begin position="31"/>
        <end position="618"/>
    </location>
</feature>
<dbReference type="Gene3D" id="3.40.390.10">
    <property type="entry name" value="Collagenase (Catalytic Domain)"/>
    <property type="match status" value="1"/>
</dbReference>
<dbReference type="Pfam" id="PF02018">
    <property type="entry name" value="CBM_4_9"/>
    <property type="match status" value="1"/>
</dbReference>
<evidence type="ECO:0000256" key="1">
    <source>
        <dbReference type="ARBA" id="ARBA00022801"/>
    </source>
</evidence>
<name>A0ABU7G3I8_9ALTE</name>
<dbReference type="RefSeq" id="WP_329774996.1">
    <property type="nucleotide sequence ID" value="NZ_JAYDYW010000006.1"/>
</dbReference>
<dbReference type="SUPFAM" id="SSF49265">
    <property type="entry name" value="Fibronectin type III"/>
    <property type="match status" value="1"/>
</dbReference>
<evidence type="ECO:0000313" key="5">
    <source>
        <dbReference type="Proteomes" id="UP001310248"/>
    </source>
</evidence>
<evidence type="ECO:0000313" key="4">
    <source>
        <dbReference type="EMBL" id="MEE1673749.1"/>
    </source>
</evidence>
<dbReference type="Pfam" id="PF13582">
    <property type="entry name" value="Reprolysin_3"/>
    <property type="match status" value="1"/>
</dbReference>
<dbReference type="SUPFAM" id="SSF55486">
    <property type="entry name" value="Metalloproteases ('zincins'), catalytic domain"/>
    <property type="match status" value="1"/>
</dbReference>
<dbReference type="InterPro" id="IPR008979">
    <property type="entry name" value="Galactose-bd-like_sf"/>
</dbReference>
<dbReference type="CDD" id="cd00063">
    <property type="entry name" value="FN3"/>
    <property type="match status" value="2"/>
</dbReference>
<evidence type="ECO:0000259" key="3">
    <source>
        <dbReference type="PROSITE" id="PS50853"/>
    </source>
</evidence>
<keyword evidence="2" id="KW-0732">Signal</keyword>
<comment type="caution">
    <text evidence="4">The sequence shown here is derived from an EMBL/GenBank/DDBJ whole genome shotgun (WGS) entry which is preliminary data.</text>
</comment>
<gene>
    <name evidence="4" type="ORF">SNR37_003176</name>
</gene>
<dbReference type="InterPro" id="IPR024079">
    <property type="entry name" value="MetalloPept_cat_dom_sf"/>
</dbReference>
<dbReference type="Proteomes" id="UP001310248">
    <property type="component" value="Unassembled WGS sequence"/>
</dbReference>
<evidence type="ECO:0000256" key="2">
    <source>
        <dbReference type="SAM" id="SignalP"/>
    </source>
</evidence>
<keyword evidence="4" id="KW-0645">Protease</keyword>
<dbReference type="InterPro" id="IPR036116">
    <property type="entry name" value="FN3_sf"/>
</dbReference>
<accession>A0ABU7G3I8</accession>
<reference evidence="4 5" key="2">
    <citation type="submission" date="2023-12" db="EMBL/GenBank/DDBJ databases">
        <authorList>
            <consortium name="Cladostephus spongiosus"/>
            <person name="Lorente B."/>
            <person name="Cabral C."/>
            <person name="Frias J."/>
            <person name="Faria J."/>
            <person name="Toubarro D."/>
        </authorList>
    </citation>
    <scope>NUCLEOTIDE SEQUENCE [LARGE SCALE GENOMIC DNA]</scope>
    <source>
        <strain evidence="4 5">ZMCS4</strain>
    </source>
</reference>
<feature type="signal peptide" evidence="2">
    <location>
        <begin position="1"/>
        <end position="30"/>
    </location>
</feature>
<proteinExistence type="predicted"/>
<dbReference type="EMBL" id="JAYDYW010000006">
    <property type="protein sequence ID" value="MEE1673749.1"/>
    <property type="molecule type" value="Genomic_DNA"/>
</dbReference>